<evidence type="ECO:0000256" key="2">
    <source>
        <dbReference type="ARBA" id="ARBA00007532"/>
    </source>
</evidence>
<dbReference type="PANTHER" id="PTHR22912">
    <property type="entry name" value="DISULFIDE OXIDOREDUCTASE"/>
    <property type="match status" value="1"/>
</dbReference>
<dbReference type="Gene3D" id="3.50.50.60">
    <property type="entry name" value="FAD/NAD(P)-binding domain"/>
    <property type="match status" value="2"/>
</dbReference>
<evidence type="ECO:0000256" key="6">
    <source>
        <dbReference type="ARBA" id="ARBA00022630"/>
    </source>
</evidence>
<dbReference type="Pfam" id="PF02852">
    <property type="entry name" value="Pyr_redox_dim"/>
    <property type="match status" value="1"/>
</dbReference>
<dbReference type="EMBL" id="JBBPIX010000002">
    <property type="protein sequence ID" value="MEK6462943.1"/>
    <property type="molecule type" value="Genomic_DNA"/>
</dbReference>
<dbReference type="GO" id="GO:0004148">
    <property type="term" value="F:dihydrolipoyl dehydrogenase (NADH) activity"/>
    <property type="evidence" value="ECO:0007669"/>
    <property type="project" value="UniProtKB-EC"/>
</dbReference>
<evidence type="ECO:0000259" key="14">
    <source>
        <dbReference type="Pfam" id="PF02852"/>
    </source>
</evidence>
<dbReference type="Pfam" id="PF07992">
    <property type="entry name" value="Pyr_redox_2"/>
    <property type="match status" value="1"/>
</dbReference>
<evidence type="ECO:0000256" key="3">
    <source>
        <dbReference type="ARBA" id="ARBA00012608"/>
    </source>
</evidence>
<reference evidence="16 17" key="1">
    <citation type="submission" date="2024-03" db="EMBL/GenBank/DDBJ databases">
        <title>Draft genome sequence of Pseudonocardia carboxydivorans JCM 14827.</title>
        <authorList>
            <person name="Duangmal K."/>
        </authorList>
    </citation>
    <scope>NUCLEOTIDE SEQUENCE [LARGE SCALE GENOMIC DNA]</scope>
    <source>
        <strain evidence="16 17">JCM 14827</strain>
    </source>
</reference>
<dbReference type="Proteomes" id="UP001367513">
    <property type="component" value="Unassembled WGS sequence"/>
</dbReference>
<dbReference type="PIRSF" id="PIRSF000350">
    <property type="entry name" value="Mercury_reductase_MerA"/>
    <property type="match status" value="1"/>
</dbReference>
<dbReference type="InterPro" id="IPR012999">
    <property type="entry name" value="Pyr_OxRdtase_I_AS"/>
</dbReference>
<evidence type="ECO:0000256" key="9">
    <source>
        <dbReference type="ARBA" id="ARBA00023027"/>
    </source>
</evidence>
<evidence type="ECO:0000256" key="1">
    <source>
        <dbReference type="ARBA" id="ARBA00004496"/>
    </source>
</evidence>
<comment type="caution">
    <text evidence="16">The sequence shown here is derived from an EMBL/GenBank/DDBJ whole genome shotgun (WGS) entry which is preliminary data.</text>
</comment>
<dbReference type="PROSITE" id="PS00076">
    <property type="entry name" value="PYRIDINE_REDOX_1"/>
    <property type="match status" value="1"/>
</dbReference>
<evidence type="ECO:0000256" key="7">
    <source>
        <dbReference type="ARBA" id="ARBA00022827"/>
    </source>
</evidence>
<dbReference type="EC" id="1.8.1.4" evidence="3 13"/>
<dbReference type="PRINTS" id="PR00411">
    <property type="entry name" value="PNDRDTASEI"/>
</dbReference>
<evidence type="ECO:0000256" key="12">
    <source>
        <dbReference type="ARBA" id="ARBA00049187"/>
    </source>
</evidence>
<comment type="similarity">
    <text evidence="2 13">Belongs to the class-I pyridine nucleotide-disulfide oxidoreductase family.</text>
</comment>
<dbReference type="SUPFAM" id="SSF51905">
    <property type="entry name" value="FAD/NAD(P)-binding domain"/>
    <property type="match status" value="1"/>
</dbReference>
<dbReference type="InterPro" id="IPR050151">
    <property type="entry name" value="Class-I_Pyr_Nuc-Dis_Oxidored"/>
</dbReference>
<keyword evidence="7 13" id="KW-0274">FAD</keyword>
<evidence type="ECO:0000313" key="16">
    <source>
        <dbReference type="EMBL" id="MEK6462943.1"/>
    </source>
</evidence>
<evidence type="ECO:0000256" key="5">
    <source>
        <dbReference type="ARBA" id="ARBA00022490"/>
    </source>
</evidence>
<protein>
    <recommendedName>
        <fullName evidence="4 13">Dihydrolipoyl dehydrogenase</fullName>
        <ecNumber evidence="3 13">1.8.1.4</ecNumber>
    </recommendedName>
</protein>
<dbReference type="NCBIfam" id="TIGR01350">
    <property type="entry name" value="lipoamide_DH"/>
    <property type="match status" value="1"/>
</dbReference>
<dbReference type="InterPro" id="IPR036188">
    <property type="entry name" value="FAD/NAD-bd_sf"/>
</dbReference>
<keyword evidence="17" id="KW-1185">Reference proteome</keyword>
<comment type="catalytic activity">
    <reaction evidence="12 13">
        <text>N(6)-[(R)-dihydrolipoyl]-L-lysyl-[protein] + NAD(+) = N(6)-[(R)-lipoyl]-L-lysyl-[protein] + NADH + H(+)</text>
        <dbReference type="Rhea" id="RHEA:15045"/>
        <dbReference type="Rhea" id="RHEA-COMP:10474"/>
        <dbReference type="Rhea" id="RHEA-COMP:10475"/>
        <dbReference type="ChEBI" id="CHEBI:15378"/>
        <dbReference type="ChEBI" id="CHEBI:57540"/>
        <dbReference type="ChEBI" id="CHEBI:57945"/>
        <dbReference type="ChEBI" id="CHEBI:83099"/>
        <dbReference type="ChEBI" id="CHEBI:83100"/>
        <dbReference type="EC" id="1.8.1.4"/>
    </reaction>
</comment>
<evidence type="ECO:0000313" key="17">
    <source>
        <dbReference type="Proteomes" id="UP001367513"/>
    </source>
</evidence>
<feature type="domain" description="Pyridine nucleotide-disulphide oxidoreductase dimerisation" evidence="14">
    <location>
        <begin position="344"/>
        <end position="456"/>
    </location>
</feature>
<keyword evidence="5" id="KW-0963">Cytoplasm</keyword>
<accession>A0ABU9A9W4</accession>
<feature type="domain" description="FAD/NAD(P)-binding" evidence="15">
    <location>
        <begin position="4"/>
        <end position="324"/>
    </location>
</feature>
<evidence type="ECO:0000256" key="10">
    <source>
        <dbReference type="ARBA" id="ARBA00023157"/>
    </source>
</evidence>
<keyword evidence="10" id="KW-1015">Disulfide bond</keyword>
<dbReference type="InterPro" id="IPR001100">
    <property type="entry name" value="Pyr_nuc-diS_OxRdtase"/>
</dbReference>
<keyword evidence="6 13" id="KW-0285">Flavoprotein</keyword>
<evidence type="ECO:0000256" key="8">
    <source>
        <dbReference type="ARBA" id="ARBA00023002"/>
    </source>
</evidence>
<dbReference type="InterPro" id="IPR004099">
    <property type="entry name" value="Pyr_nucl-diS_OxRdtase_dimer"/>
</dbReference>
<comment type="miscellaneous">
    <text evidence="13">The active site is a redox-active disulfide bond.</text>
</comment>
<dbReference type="InterPro" id="IPR016156">
    <property type="entry name" value="FAD/NAD-linked_Rdtase_dimer_sf"/>
</dbReference>
<comment type="cofactor">
    <cofactor evidence="13">
        <name>FAD</name>
        <dbReference type="ChEBI" id="CHEBI:57692"/>
    </cofactor>
    <text evidence="13">Binds 1 FAD per subunit.</text>
</comment>
<sequence>MPHFDVVVLGAGPGGYVAAIRAAQLGRSVAVIEEKYWGGVCLNVGCIPSKALLRNAEIAHIVTKEQKTFGLSGEVSLDFGAAFDRSRSVADGRVKGVHFLMKKNKITEFDGFGRFTKPGEIEVELSKGGNETVTYDDVIIAAGSTVKLLPGTELSDRVVTYEEQILTRELPESVIIAGAGAIGVEFAFVLANYGVDVTIVEYLDRLLPLEDADVSKELLKAYKKLGVTVRTSTKVESITDDGKGVTVSVSSSKGSEELRADKVVQAIGFAPRVDGYGLDKLGVNLTERGAIEIDDYMRTSVEHVYAIGDVTAKLMLAHVAEAQGIVAAETLAGAETQELNYKMMPRATFCNPQVASFGYTEAEARELADEKGWKVNTATFPFTANGKAHGMAEPAGFVKLIADDTYGELLGGHIIGAEATELLPELTLAQKWDLTVHEMARNVHAHPTLSECLQEAIHGLAGHMINF</sequence>
<proteinExistence type="inferred from homology"/>
<gene>
    <name evidence="16" type="primary">lpdA</name>
    <name evidence="16" type="ORF">WG925_04240</name>
</gene>
<evidence type="ECO:0000256" key="11">
    <source>
        <dbReference type="ARBA" id="ARBA00023284"/>
    </source>
</evidence>
<dbReference type="RefSeq" id="WP_251782498.1">
    <property type="nucleotide sequence ID" value="NZ_BAAAOD010000075.1"/>
</dbReference>
<name>A0ABU9A9W4_PSEA5</name>
<keyword evidence="8 13" id="KW-0560">Oxidoreductase</keyword>
<evidence type="ECO:0000256" key="13">
    <source>
        <dbReference type="RuleBase" id="RU003692"/>
    </source>
</evidence>
<dbReference type="InterPro" id="IPR023753">
    <property type="entry name" value="FAD/NAD-binding_dom"/>
</dbReference>
<dbReference type="PANTHER" id="PTHR22912:SF217">
    <property type="entry name" value="DIHYDROLIPOYL DEHYDROGENASE"/>
    <property type="match status" value="1"/>
</dbReference>
<keyword evidence="9 13" id="KW-0520">NAD</keyword>
<evidence type="ECO:0000259" key="15">
    <source>
        <dbReference type="Pfam" id="PF07992"/>
    </source>
</evidence>
<dbReference type="PRINTS" id="PR00368">
    <property type="entry name" value="FADPNR"/>
</dbReference>
<comment type="subcellular location">
    <subcellularLocation>
        <location evidence="1">Cytoplasm</location>
    </subcellularLocation>
</comment>
<organism evidence="16 17">
    <name type="scientific">Pseudonocardia alni subsp. carboxydivorans</name>
    <dbReference type="NCBI Taxonomy" id="415010"/>
    <lineage>
        <taxon>Bacteria</taxon>
        <taxon>Bacillati</taxon>
        <taxon>Actinomycetota</taxon>
        <taxon>Actinomycetes</taxon>
        <taxon>Pseudonocardiales</taxon>
        <taxon>Pseudonocardiaceae</taxon>
        <taxon>Pseudonocardia</taxon>
    </lineage>
</organism>
<keyword evidence="11 13" id="KW-0676">Redox-active center</keyword>
<dbReference type="SUPFAM" id="SSF55424">
    <property type="entry name" value="FAD/NAD-linked reductases, dimerisation (C-terminal) domain"/>
    <property type="match status" value="1"/>
</dbReference>
<dbReference type="Gene3D" id="3.30.390.30">
    <property type="match status" value="1"/>
</dbReference>
<dbReference type="InterPro" id="IPR006258">
    <property type="entry name" value="Lipoamide_DH"/>
</dbReference>
<evidence type="ECO:0000256" key="4">
    <source>
        <dbReference type="ARBA" id="ARBA00016961"/>
    </source>
</evidence>